<accession>A0A679J4N6</accession>
<dbReference type="Pfam" id="PF20434">
    <property type="entry name" value="BD-FAE"/>
    <property type="match status" value="1"/>
</dbReference>
<dbReference type="PANTHER" id="PTHR48081:SF6">
    <property type="entry name" value="PEPTIDASE S9 PROLYL OLIGOPEPTIDASE CATALYTIC DOMAIN-CONTAINING PROTEIN"/>
    <property type="match status" value="1"/>
</dbReference>
<feature type="signal peptide" evidence="2">
    <location>
        <begin position="1"/>
        <end position="22"/>
    </location>
</feature>
<evidence type="ECO:0000313" key="4">
    <source>
        <dbReference type="EMBL" id="CAA2102888.1"/>
    </source>
</evidence>
<organism evidence="4">
    <name type="scientific">Methylobacterium bullatum</name>
    <dbReference type="NCBI Taxonomy" id="570505"/>
    <lineage>
        <taxon>Bacteria</taxon>
        <taxon>Pseudomonadati</taxon>
        <taxon>Pseudomonadota</taxon>
        <taxon>Alphaproteobacteria</taxon>
        <taxon>Hyphomicrobiales</taxon>
        <taxon>Methylobacteriaceae</taxon>
        <taxon>Methylobacterium</taxon>
    </lineage>
</organism>
<evidence type="ECO:0000256" key="2">
    <source>
        <dbReference type="SAM" id="SignalP"/>
    </source>
</evidence>
<dbReference type="EC" id="3.1.1.72" evidence="4"/>
<dbReference type="SUPFAM" id="SSF53474">
    <property type="entry name" value="alpha/beta-Hydrolases"/>
    <property type="match status" value="1"/>
</dbReference>
<name>A0A679J4N6_9HYPH</name>
<feature type="domain" description="BD-FAE-like" evidence="3">
    <location>
        <begin position="107"/>
        <end position="272"/>
    </location>
</feature>
<keyword evidence="2" id="KW-0732">Signal</keyword>
<reference evidence="4" key="1">
    <citation type="submission" date="2019-12" db="EMBL/GenBank/DDBJ databases">
        <authorList>
            <person name="Cremers G."/>
        </authorList>
    </citation>
    <scope>NUCLEOTIDE SEQUENCE</scope>
    <source>
        <strain evidence="4">Mbul1</strain>
    </source>
</reference>
<dbReference type="AlphaFoldDB" id="A0A679J4N6"/>
<dbReference type="InterPro" id="IPR029058">
    <property type="entry name" value="AB_hydrolase_fold"/>
</dbReference>
<feature type="chain" id="PRO_5025662410" evidence="2">
    <location>
        <begin position="23"/>
        <end position="319"/>
    </location>
</feature>
<gene>
    <name evidence="4" type="primary">axeA1</name>
    <name evidence="4" type="ORF">MBUL_01914</name>
</gene>
<dbReference type="Gene3D" id="3.40.50.1820">
    <property type="entry name" value="alpha/beta hydrolase"/>
    <property type="match status" value="1"/>
</dbReference>
<dbReference type="PANTHER" id="PTHR48081">
    <property type="entry name" value="AB HYDROLASE SUPERFAMILY PROTEIN C4A8.06C"/>
    <property type="match status" value="1"/>
</dbReference>
<dbReference type="InterPro" id="IPR049492">
    <property type="entry name" value="BD-FAE-like_dom"/>
</dbReference>
<sequence length="319" mass="33329">MRLDRRTLVAAAAAMLSGGAQARAETVPAPGTNLDVIDLWPGLPPGGGGPIAADGRFDESRDGVISNVARPCLLVMRAPKPNGAALVVAAGGGYRRIDIGNEGIPVARWLATVGITAFVLIYRLPGEGWAAGADAPLQDVQRALRLVRAGAVTHRIDPERVGVLGFSAGGHLMGEAAMRASAETYAGLDASDALSARPELAGLIYPVITLLPPFDRTSTRRILAGDPPDPVKATAHSVETHVREKAPPTFLAQAADDPIAVVDNSLLMYSALRGALVPTELHLFERGGHGFGLGVPGSPAAAWSGLFLTWMRRRGFLRA</sequence>
<protein>
    <submittedName>
        <fullName evidence="4">Acetylxylan esterase</fullName>
        <ecNumber evidence="4">3.1.1.72</ecNumber>
    </submittedName>
</protein>
<proteinExistence type="predicted"/>
<evidence type="ECO:0000256" key="1">
    <source>
        <dbReference type="ARBA" id="ARBA00022801"/>
    </source>
</evidence>
<dbReference type="InterPro" id="IPR050300">
    <property type="entry name" value="GDXG_lipolytic_enzyme"/>
</dbReference>
<evidence type="ECO:0000259" key="3">
    <source>
        <dbReference type="Pfam" id="PF20434"/>
    </source>
</evidence>
<dbReference type="GO" id="GO:0046555">
    <property type="term" value="F:acetylxylan esterase activity"/>
    <property type="evidence" value="ECO:0007669"/>
    <property type="project" value="UniProtKB-EC"/>
</dbReference>
<keyword evidence="1 4" id="KW-0378">Hydrolase</keyword>
<dbReference type="EMBL" id="LR743504">
    <property type="protein sequence ID" value="CAA2102888.1"/>
    <property type="molecule type" value="Genomic_DNA"/>
</dbReference>